<gene>
    <name evidence="1" type="ORF">RJ641_025198</name>
</gene>
<evidence type="ECO:0000313" key="2">
    <source>
        <dbReference type="Proteomes" id="UP001370490"/>
    </source>
</evidence>
<comment type="caution">
    <text evidence="1">The sequence shown here is derived from an EMBL/GenBank/DDBJ whole genome shotgun (WGS) entry which is preliminary data.</text>
</comment>
<dbReference type="PANTHER" id="PTHR23120:SF0">
    <property type="entry name" value="MAESTRO HEAT-LIKE REPEAT FAMILY MEMBER 1"/>
    <property type="match status" value="1"/>
</dbReference>
<dbReference type="Proteomes" id="UP001370490">
    <property type="component" value="Unassembled WGS sequence"/>
</dbReference>
<dbReference type="GO" id="GO:0005737">
    <property type="term" value="C:cytoplasm"/>
    <property type="evidence" value="ECO:0007669"/>
    <property type="project" value="TreeGrafter"/>
</dbReference>
<proteinExistence type="predicted"/>
<organism evidence="1 2">
    <name type="scientific">Dillenia turbinata</name>
    <dbReference type="NCBI Taxonomy" id="194707"/>
    <lineage>
        <taxon>Eukaryota</taxon>
        <taxon>Viridiplantae</taxon>
        <taxon>Streptophyta</taxon>
        <taxon>Embryophyta</taxon>
        <taxon>Tracheophyta</taxon>
        <taxon>Spermatophyta</taxon>
        <taxon>Magnoliopsida</taxon>
        <taxon>eudicotyledons</taxon>
        <taxon>Gunneridae</taxon>
        <taxon>Pentapetalae</taxon>
        <taxon>Dilleniales</taxon>
        <taxon>Dilleniaceae</taxon>
        <taxon>Dillenia</taxon>
    </lineage>
</organism>
<evidence type="ECO:0000313" key="1">
    <source>
        <dbReference type="EMBL" id="KAK6944096.1"/>
    </source>
</evidence>
<dbReference type="InterPro" id="IPR045206">
    <property type="entry name" value="Maestro_heat-like_prot"/>
</dbReference>
<reference evidence="1 2" key="1">
    <citation type="submission" date="2023-12" db="EMBL/GenBank/DDBJ databases">
        <title>A high-quality genome assembly for Dillenia turbinata (Dilleniales).</title>
        <authorList>
            <person name="Chanderbali A."/>
        </authorList>
    </citation>
    <scope>NUCLEOTIDE SEQUENCE [LARGE SCALE GENOMIC DNA]</scope>
    <source>
        <strain evidence="1">LSX21</strain>
        <tissue evidence="1">Leaf</tissue>
    </source>
</reference>
<dbReference type="EMBL" id="JBAMMX010000003">
    <property type="protein sequence ID" value="KAK6944096.1"/>
    <property type="molecule type" value="Genomic_DNA"/>
</dbReference>
<dbReference type="PANTHER" id="PTHR23120">
    <property type="entry name" value="MAESTRO-RELATED HEAT DOMAIN-CONTAINING"/>
    <property type="match status" value="1"/>
</dbReference>
<protein>
    <submittedName>
        <fullName evidence="1">Uncharacterized protein</fullName>
    </submittedName>
</protein>
<keyword evidence="2" id="KW-1185">Reference proteome</keyword>
<dbReference type="AlphaFoldDB" id="A0AAN8W9Z2"/>
<accession>A0AAN8W9Z2</accession>
<name>A0AAN8W9Z2_9MAGN</name>
<sequence length="161" mass="17904">MLHHLSLKTTCVGTNMLSRLLHVCHPTAKQAVITAIDLLVVGGKMWCTVSVEKRDILLDYILTYIVIDENEGFNDSSLELLRTQLLALKACTTLVSVEPKLTIETTTMLKVQLVTFPYPCGYSFMHIAGMLCFFALPNEPSDVVDPLIDNLITLCDSFNIV</sequence>